<dbReference type="OMA" id="HLYERVM"/>
<organism evidence="1 2">
    <name type="scientific">Fusarium poae</name>
    <dbReference type="NCBI Taxonomy" id="36050"/>
    <lineage>
        <taxon>Eukaryota</taxon>
        <taxon>Fungi</taxon>
        <taxon>Dikarya</taxon>
        <taxon>Ascomycota</taxon>
        <taxon>Pezizomycotina</taxon>
        <taxon>Sordariomycetes</taxon>
        <taxon>Hypocreomycetidae</taxon>
        <taxon>Hypocreales</taxon>
        <taxon>Nectriaceae</taxon>
        <taxon>Fusarium</taxon>
    </lineage>
</organism>
<gene>
    <name evidence="1" type="ORF">FPOA_03354</name>
</gene>
<proteinExistence type="predicted"/>
<reference evidence="1 2" key="1">
    <citation type="submission" date="2016-06" db="EMBL/GenBank/DDBJ databases">
        <title>Living apart together: crosstalk between the core and supernumerary genomes in a fungal plant pathogen.</title>
        <authorList>
            <person name="Vanheule A."/>
            <person name="Audenaert K."/>
            <person name="Warris S."/>
            <person name="Van De Geest H."/>
            <person name="Schijlen E."/>
            <person name="Hofte M."/>
            <person name="De Saeger S."/>
            <person name="Haesaert G."/>
            <person name="Waalwijk C."/>
            <person name="Van Der Lee T."/>
        </authorList>
    </citation>
    <scope>NUCLEOTIDE SEQUENCE [LARGE SCALE GENOMIC DNA]</scope>
    <source>
        <strain evidence="1 2">2516</strain>
    </source>
</reference>
<evidence type="ECO:0000313" key="1">
    <source>
        <dbReference type="EMBL" id="OBS29417.1"/>
    </source>
</evidence>
<evidence type="ECO:0000313" key="2">
    <source>
        <dbReference type="Proteomes" id="UP000091967"/>
    </source>
</evidence>
<dbReference type="AlphaFoldDB" id="A0A1B8B9L0"/>
<dbReference type="Proteomes" id="UP000091967">
    <property type="component" value="Unassembled WGS sequence"/>
</dbReference>
<sequence>MCANVSVLFSKKDIEAIKTGKVPWLTAVKLARMSPKAYKHFSGYLWFEDFVVSLPGPHTCSPTLQHDRVMAYGRQRMREIHGETQGERKELIDKSKPKAVVTPSGHIFTNDDLIAL</sequence>
<dbReference type="OrthoDB" id="5017277at2759"/>
<dbReference type="EMBL" id="LYXU01000001">
    <property type="protein sequence ID" value="OBS29417.1"/>
    <property type="molecule type" value="Genomic_DNA"/>
</dbReference>
<keyword evidence="2" id="KW-1185">Reference proteome</keyword>
<accession>A0A1B8B9L0</accession>
<comment type="caution">
    <text evidence="1">The sequence shown here is derived from an EMBL/GenBank/DDBJ whole genome shotgun (WGS) entry which is preliminary data.</text>
</comment>
<name>A0A1B8B9L0_FUSPO</name>
<protein>
    <submittedName>
        <fullName evidence="1">Uncharacterized protein</fullName>
    </submittedName>
</protein>